<sequence>MHFNLPLFYLPLIFVSFLVDASAVEEAFIKPNNQVFYNGRTLSYASNRQEIEEEMITTLFKPAGNAVVASILYKDSEGIKKIIVSRSNKYFAYVVSGAFSGSKNIDIGTRTTQTPGTSIESVAEKIKWIFGPRNLIIENKGTFFLKDNLSSESKSLEYFKKFQDIPSSFKHSEQNFLDDIQFHYEKSNDLSKSYNIVGKVDFVLLSISSTNSACKNCFASLESLINGYQYKDSPSLKQMFLKVYFGDKATIDTPLHIIYRTFNFPSYRTHEITRSRNFNTYNIIDLFYSKIPLFIHTLAEPPIAPKNLPESKEEQDDENKKKRRGGGD</sequence>
<proteinExistence type="predicted"/>
<evidence type="ECO:0000256" key="1">
    <source>
        <dbReference type="SAM" id="MobiDB-lite"/>
    </source>
</evidence>
<feature type="region of interest" description="Disordered" evidence="1">
    <location>
        <begin position="303"/>
        <end position="328"/>
    </location>
</feature>
<protein>
    <submittedName>
        <fullName evidence="2">Uncharacterized protein</fullName>
    </submittedName>
</protein>
<name>A0A6J5ST57_9CAUD</name>
<dbReference type="EMBL" id="LR797461">
    <property type="protein sequence ID" value="CAB4218256.1"/>
    <property type="molecule type" value="Genomic_DNA"/>
</dbReference>
<reference evidence="2" key="1">
    <citation type="submission" date="2020-05" db="EMBL/GenBank/DDBJ databases">
        <authorList>
            <person name="Chiriac C."/>
            <person name="Salcher M."/>
            <person name="Ghai R."/>
            <person name="Kavagutti S V."/>
        </authorList>
    </citation>
    <scope>NUCLEOTIDE SEQUENCE</scope>
</reference>
<gene>
    <name evidence="2" type="ORF">UFOVP1597_7</name>
</gene>
<evidence type="ECO:0000313" key="2">
    <source>
        <dbReference type="EMBL" id="CAB4218256.1"/>
    </source>
</evidence>
<organism evidence="2">
    <name type="scientific">uncultured Caudovirales phage</name>
    <dbReference type="NCBI Taxonomy" id="2100421"/>
    <lineage>
        <taxon>Viruses</taxon>
        <taxon>Duplodnaviria</taxon>
        <taxon>Heunggongvirae</taxon>
        <taxon>Uroviricota</taxon>
        <taxon>Caudoviricetes</taxon>
        <taxon>Peduoviridae</taxon>
        <taxon>Maltschvirus</taxon>
        <taxon>Maltschvirus maltsch</taxon>
    </lineage>
</organism>
<accession>A0A6J5ST57</accession>